<gene>
    <name evidence="11" type="primary">CYP5136D21</name>
</gene>
<accession>A0AA86IXB9</accession>
<dbReference type="PANTHER" id="PTHR24305">
    <property type="entry name" value="CYTOCHROME P450"/>
    <property type="match status" value="1"/>
</dbReference>
<sequence>MFTTPSAICVAIVVVAFLLRAFHRRKSIRYIRGPPRFFSLLGHDYLMNLQEEVGDLDFKWLAEFGSTWRIQGAFRTDVIMTADPKAIQHIYHKSAYNYAKKQSQNHMSYILAGPGIVWSQGEDHQRHRKIMNPAFSAAHLRSFLPLFQRVTGKLVEKWKAELATTSEFESLINNWISRAALDIIGQAAFDYDYGVLEDAEQSTLAKAYHGILKDAEFRLPGAMMVFRAAWDYIPVPVLKLFQYLPVDPFTRILSLRRLYISVGKQILREKRPELDAEKRPNSKDIMSILIKANASSEAKTRLNDDELMAEMYTLTLAGHETTATTISFLMYQLSLHPEYQARMRQEIREVRARVSARTGIDFTMEDLDNLPLCLNAIKETLRFHPIVSYLPRVATKDDVLPLMHPITSTTGETITEIPISKGQTIITSFAAYNRLPQVWGEDSHVWNPDRFFRIDVGKQTNVGMFANLMTFSAGVRGCIGWRFSIIETQALVAELLENFQFRLPAGADPTADRKKSELQCAPSGAAMVPLIRGKPELGPSLRLRVSLAPTE</sequence>
<evidence type="ECO:0000256" key="8">
    <source>
        <dbReference type="ARBA" id="ARBA00023033"/>
    </source>
</evidence>
<dbReference type="AlphaFoldDB" id="A0AA86IXB9"/>
<name>A0AA86IXB9_TRAVE</name>
<dbReference type="PANTHER" id="PTHR24305:SF166">
    <property type="entry name" value="CYTOCHROME P450 12A4, MITOCHONDRIAL-RELATED"/>
    <property type="match status" value="1"/>
</dbReference>
<keyword evidence="6 10" id="KW-0560">Oxidoreductase</keyword>
<dbReference type="PROSITE" id="PS00086">
    <property type="entry name" value="CYTOCHROME_P450"/>
    <property type="match status" value="1"/>
</dbReference>
<evidence type="ECO:0000256" key="2">
    <source>
        <dbReference type="ARBA" id="ARBA00005179"/>
    </source>
</evidence>
<evidence type="ECO:0000256" key="10">
    <source>
        <dbReference type="RuleBase" id="RU000461"/>
    </source>
</evidence>
<feature type="binding site" description="axial binding residue" evidence="9">
    <location>
        <position position="478"/>
    </location>
    <ligand>
        <name>heme</name>
        <dbReference type="ChEBI" id="CHEBI:30413"/>
    </ligand>
    <ligandPart>
        <name>Fe</name>
        <dbReference type="ChEBI" id="CHEBI:18248"/>
    </ligandPart>
</feature>
<dbReference type="GO" id="GO:0020037">
    <property type="term" value="F:heme binding"/>
    <property type="evidence" value="ECO:0007669"/>
    <property type="project" value="InterPro"/>
</dbReference>
<reference evidence="11" key="1">
    <citation type="submission" date="2023-03" db="EMBL/GenBank/DDBJ databases">
        <title>cytochrome P450 monooxygenase from Trametes versicolor.</title>
        <authorList>
            <person name="Ichinose H."/>
        </authorList>
    </citation>
    <scope>NUCLEOTIDE SEQUENCE</scope>
    <source>
        <strain evidence="11">NBRC 30340</strain>
    </source>
</reference>
<dbReference type="GO" id="GO:0005506">
    <property type="term" value="F:iron ion binding"/>
    <property type="evidence" value="ECO:0007669"/>
    <property type="project" value="InterPro"/>
</dbReference>
<organism evidence="11">
    <name type="scientific">Trametes versicolor</name>
    <name type="common">White-rot fungus</name>
    <name type="synonym">Coriolus versicolor</name>
    <dbReference type="NCBI Taxonomy" id="5325"/>
    <lineage>
        <taxon>Eukaryota</taxon>
        <taxon>Fungi</taxon>
        <taxon>Dikarya</taxon>
        <taxon>Basidiomycota</taxon>
        <taxon>Agaricomycotina</taxon>
        <taxon>Agaricomycetes</taxon>
        <taxon>Polyporales</taxon>
        <taxon>Polyporaceae</taxon>
        <taxon>Trametes</taxon>
    </lineage>
</organism>
<dbReference type="PRINTS" id="PR00385">
    <property type="entry name" value="P450"/>
</dbReference>
<evidence type="ECO:0000256" key="9">
    <source>
        <dbReference type="PIRSR" id="PIRSR602401-1"/>
    </source>
</evidence>
<dbReference type="Pfam" id="PF00067">
    <property type="entry name" value="p450"/>
    <property type="match status" value="1"/>
</dbReference>
<comment type="cofactor">
    <cofactor evidence="1 9">
        <name>heme</name>
        <dbReference type="ChEBI" id="CHEBI:30413"/>
    </cofactor>
</comment>
<evidence type="ECO:0000256" key="5">
    <source>
        <dbReference type="ARBA" id="ARBA00022723"/>
    </source>
</evidence>
<comment type="similarity">
    <text evidence="3 10">Belongs to the cytochrome P450 family.</text>
</comment>
<keyword evidence="8 10" id="KW-0503">Monooxygenase</keyword>
<dbReference type="GO" id="GO:0004497">
    <property type="term" value="F:monooxygenase activity"/>
    <property type="evidence" value="ECO:0007669"/>
    <property type="project" value="UniProtKB-KW"/>
</dbReference>
<dbReference type="InterPro" id="IPR050121">
    <property type="entry name" value="Cytochrome_P450_monoxygenase"/>
</dbReference>
<keyword evidence="7 9" id="KW-0408">Iron</keyword>
<dbReference type="Gene3D" id="1.10.630.10">
    <property type="entry name" value="Cytochrome P450"/>
    <property type="match status" value="1"/>
</dbReference>
<keyword evidence="5 9" id="KW-0479">Metal-binding</keyword>
<evidence type="ECO:0000256" key="6">
    <source>
        <dbReference type="ARBA" id="ARBA00023002"/>
    </source>
</evidence>
<keyword evidence="4 9" id="KW-0349">Heme</keyword>
<dbReference type="EMBL" id="LC761701">
    <property type="protein sequence ID" value="BED42946.1"/>
    <property type="molecule type" value="mRNA"/>
</dbReference>
<comment type="pathway">
    <text evidence="2">Secondary metabolite biosynthesis.</text>
</comment>
<dbReference type="InterPro" id="IPR001128">
    <property type="entry name" value="Cyt_P450"/>
</dbReference>
<dbReference type="GO" id="GO:0016705">
    <property type="term" value="F:oxidoreductase activity, acting on paired donors, with incorporation or reduction of molecular oxygen"/>
    <property type="evidence" value="ECO:0007669"/>
    <property type="project" value="InterPro"/>
</dbReference>
<dbReference type="InterPro" id="IPR017972">
    <property type="entry name" value="Cyt_P450_CS"/>
</dbReference>
<dbReference type="InterPro" id="IPR036396">
    <property type="entry name" value="Cyt_P450_sf"/>
</dbReference>
<evidence type="ECO:0000256" key="7">
    <source>
        <dbReference type="ARBA" id="ARBA00023004"/>
    </source>
</evidence>
<evidence type="ECO:0000256" key="3">
    <source>
        <dbReference type="ARBA" id="ARBA00010617"/>
    </source>
</evidence>
<protein>
    <submittedName>
        <fullName evidence="11">Cytochrome P450 monooxygenase</fullName>
    </submittedName>
</protein>
<dbReference type="InterPro" id="IPR002401">
    <property type="entry name" value="Cyt_P450_E_grp-I"/>
</dbReference>
<proteinExistence type="evidence at transcript level"/>
<evidence type="ECO:0000256" key="1">
    <source>
        <dbReference type="ARBA" id="ARBA00001971"/>
    </source>
</evidence>
<evidence type="ECO:0000313" key="11">
    <source>
        <dbReference type="EMBL" id="BED42946.1"/>
    </source>
</evidence>
<dbReference type="PRINTS" id="PR00463">
    <property type="entry name" value="EP450I"/>
</dbReference>
<dbReference type="SUPFAM" id="SSF48264">
    <property type="entry name" value="Cytochrome P450"/>
    <property type="match status" value="1"/>
</dbReference>
<evidence type="ECO:0000256" key="4">
    <source>
        <dbReference type="ARBA" id="ARBA00022617"/>
    </source>
</evidence>